<reference evidence="3 4" key="1">
    <citation type="submission" date="2016-07" db="EMBL/GenBank/DDBJ databases">
        <title>Pervasive Adenine N6-methylation of Active Genes in Fungi.</title>
        <authorList>
            <consortium name="DOE Joint Genome Institute"/>
            <person name="Mondo S.J."/>
            <person name="Dannebaum R.O."/>
            <person name="Kuo R.C."/>
            <person name="Labutti K."/>
            <person name="Haridas S."/>
            <person name="Kuo A."/>
            <person name="Salamov A."/>
            <person name="Ahrendt S.R."/>
            <person name="Lipzen A."/>
            <person name="Sullivan W."/>
            <person name="Andreopoulos W.B."/>
            <person name="Clum A."/>
            <person name="Lindquist E."/>
            <person name="Daum C."/>
            <person name="Ramamoorthy G.K."/>
            <person name="Gryganskyi A."/>
            <person name="Culley D."/>
            <person name="Magnuson J.K."/>
            <person name="James T.Y."/>
            <person name="O'Malley M.A."/>
            <person name="Stajich J.E."/>
            <person name="Spatafora J.W."/>
            <person name="Visel A."/>
            <person name="Grigoriev I.V."/>
        </authorList>
    </citation>
    <scope>NUCLEOTIDE SEQUENCE [LARGE SCALE GENOMIC DNA]</scope>
    <source>
        <strain evidence="3 4">ATCC 12442</strain>
    </source>
</reference>
<keyword evidence="1" id="KW-1133">Transmembrane helix</keyword>
<feature type="transmembrane region" description="Helical" evidence="1">
    <location>
        <begin position="61"/>
        <end position="83"/>
    </location>
</feature>
<evidence type="ECO:0000256" key="2">
    <source>
        <dbReference type="SAM" id="SignalP"/>
    </source>
</evidence>
<keyword evidence="1" id="KW-0812">Transmembrane</keyword>
<dbReference type="RefSeq" id="XP_040747576.1">
    <property type="nucleotide sequence ID" value="XM_040883524.1"/>
</dbReference>
<feature type="signal peptide" evidence="2">
    <location>
        <begin position="1"/>
        <end position="26"/>
    </location>
</feature>
<evidence type="ECO:0000313" key="4">
    <source>
        <dbReference type="Proteomes" id="UP000193922"/>
    </source>
</evidence>
<name>A0A1Y1WLW6_9FUNG</name>
<protein>
    <recommendedName>
        <fullName evidence="5">Mid2 domain-containing protein</fullName>
    </recommendedName>
</protein>
<feature type="chain" id="PRO_5013276907" description="Mid2 domain-containing protein" evidence="2">
    <location>
        <begin position="27"/>
        <end position="97"/>
    </location>
</feature>
<evidence type="ECO:0000313" key="3">
    <source>
        <dbReference type="EMBL" id="ORX74365.1"/>
    </source>
</evidence>
<dbReference type="AlphaFoldDB" id="A0A1Y1WLW6"/>
<evidence type="ECO:0008006" key="5">
    <source>
        <dbReference type="Google" id="ProtNLM"/>
    </source>
</evidence>
<organism evidence="3 4">
    <name type="scientific">Linderina pennispora</name>
    <dbReference type="NCBI Taxonomy" id="61395"/>
    <lineage>
        <taxon>Eukaryota</taxon>
        <taxon>Fungi</taxon>
        <taxon>Fungi incertae sedis</taxon>
        <taxon>Zoopagomycota</taxon>
        <taxon>Kickxellomycotina</taxon>
        <taxon>Kickxellomycetes</taxon>
        <taxon>Kickxellales</taxon>
        <taxon>Kickxellaceae</taxon>
        <taxon>Linderina</taxon>
    </lineage>
</organism>
<gene>
    <name evidence="3" type="ORF">DL89DRAFT_14991</name>
</gene>
<evidence type="ECO:0000256" key="1">
    <source>
        <dbReference type="SAM" id="Phobius"/>
    </source>
</evidence>
<keyword evidence="4" id="KW-1185">Reference proteome</keyword>
<sequence>MQASVVRTRVAAVVVHIWAYPGLAAAAPVDSPTPSSMLAESTLSVDVNSPTTNYTSVNSRLYLIAGMTIGIFLIIVFIGGFYLRVRLQRARGSYRST</sequence>
<keyword evidence="2" id="KW-0732">Signal</keyword>
<dbReference type="EMBL" id="MCFD01000001">
    <property type="protein sequence ID" value="ORX74365.1"/>
    <property type="molecule type" value="Genomic_DNA"/>
</dbReference>
<proteinExistence type="predicted"/>
<dbReference type="Proteomes" id="UP000193922">
    <property type="component" value="Unassembled WGS sequence"/>
</dbReference>
<comment type="caution">
    <text evidence="3">The sequence shown here is derived from an EMBL/GenBank/DDBJ whole genome shotgun (WGS) entry which is preliminary data.</text>
</comment>
<keyword evidence="1" id="KW-0472">Membrane</keyword>
<dbReference type="GeneID" id="63800172"/>
<accession>A0A1Y1WLW6</accession>